<dbReference type="GO" id="GO:0005737">
    <property type="term" value="C:cytoplasm"/>
    <property type="evidence" value="ECO:0007669"/>
    <property type="project" value="UniProtKB-SubCell"/>
</dbReference>
<dbReference type="GO" id="GO:0007017">
    <property type="term" value="P:microtubule-based process"/>
    <property type="evidence" value="ECO:0007669"/>
    <property type="project" value="InterPro"/>
</dbReference>
<dbReference type="InterPro" id="IPR028133">
    <property type="entry name" value="Dynamitin"/>
</dbReference>
<dbReference type="PANTHER" id="PTHR15346">
    <property type="entry name" value="DYNACTIN SUBUNIT"/>
    <property type="match status" value="1"/>
</dbReference>
<evidence type="ECO:0000256" key="6">
    <source>
        <dbReference type="SAM" id="MobiDB-lite"/>
    </source>
</evidence>
<keyword evidence="5" id="KW-0175">Coiled coil</keyword>
<sequence length="272" mass="31282">MSLYKEDVYETEDLPEPEPDDNEECFENKEIEKVHVDLNAAKRRFGNCVLDSGGVDFSDSVTSSRLKRGYKANEIFEGSPQDWETEEQTFEQKYKRICSEIKELMAESEKQAQPVSKTEIQDLHKLLQSIASPAVNEIQPKTASDNSKQVDDQPKFMTGEELEKYRSKIVSGASVQEFNEVINAILAEYNRIVEYCSLLTTNRKEYINYLKQSHQAALSFKDKQIQLLESTVEQLRQDLVKKLRSEHIEIARSSVEGETNKETNKPQNSDVR</sequence>
<evidence type="ECO:0000256" key="4">
    <source>
        <dbReference type="ARBA" id="ARBA00023017"/>
    </source>
</evidence>
<reference evidence="8" key="1">
    <citation type="submission" date="2016-11" db="UniProtKB">
        <authorList>
            <consortium name="WormBaseParasite"/>
        </authorList>
    </citation>
    <scope>IDENTIFICATION</scope>
</reference>
<name>A0A1I8BM55_MELHA</name>
<organism evidence="7 8">
    <name type="scientific">Meloidogyne hapla</name>
    <name type="common">Root-knot nematode worm</name>
    <dbReference type="NCBI Taxonomy" id="6305"/>
    <lineage>
        <taxon>Eukaryota</taxon>
        <taxon>Metazoa</taxon>
        <taxon>Ecdysozoa</taxon>
        <taxon>Nematoda</taxon>
        <taxon>Chromadorea</taxon>
        <taxon>Rhabditida</taxon>
        <taxon>Tylenchina</taxon>
        <taxon>Tylenchomorpha</taxon>
        <taxon>Tylenchoidea</taxon>
        <taxon>Meloidogynidae</taxon>
        <taxon>Meloidogyninae</taxon>
        <taxon>Meloidogyne</taxon>
    </lineage>
</organism>
<dbReference type="GO" id="GO:0005869">
    <property type="term" value="C:dynactin complex"/>
    <property type="evidence" value="ECO:0007669"/>
    <property type="project" value="InterPro"/>
</dbReference>
<evidence type="ECO:0000256" key="5">
    <source>
        <dbReference type="SAM" id="Coils"/>
    </source>
</evidence>
<evidence type="ECO:0000256" key="2">
    <source>
        <dbReference type="ARBA" id="ARBA00006176"/>
    </source>
</evidence>
<protein>
    <submittedName>
        <fullName evidence="8">Phosphoprotein</fullName>
    </submittedName>
</protein>
<keyword evidence="4" id="KW-0243">Dynein</keyword>
<accession>A0A1I8BM55</accession>
<dbReference type="WBParaSite" id="MhA1_Contig320.frz3.gene29">
    <property type="protein sequence ID" value="MhA1_Contig320.frz3.gene29"/>
    <property type="gene ID" value="MhA1_Contig320.frz3.gene29"/>
</dbReference>
<feature type="region of interest" description="Disordered" evidence="6">
    <location>
        <begin position="1"/>
        <end position="23"/>
    </location>
</feature>
<dbReference type="Proteomes" id="UP000095281">
    <property type="component" value="Unplaced"/>
</dbReference>
<proteinExistence type="inferred from homology"/>
<evidence type="ECO:0000256" key="1">
    <source>
        <dbReference type="ARBA" id="ARBA00004496"/>
    </source>
</evidence>
<feature type="compositionally biased region" description="Acidic residues" evidence="6">
    <location>
        <begin position="9"/>
        <end position="23"/>
    </location>
</feature>
<feature type="coiled-coil region" evidence="5">
    <location>
        <begin position="218"/>
        <end position="245"/>
    </location>
</feature>
<dbReference type="Pfam" id="PF04912">
    <property type="entry name" value="Dynamitin"/>
    <property type="match status" value="1"/>
</dbReference>
<dbReference type="AlphaFoldDB" id="A0A1I8BM55"/>
<evidence type="ECO:0000313" key="7">
    <source>
        <dbReference type="Proteomes" id="UP000095281"/>
    </source>
</evidence>
<comment type="similarity">
    <text evidence="2">Belongs to the dynactin subunit 2 family.</text>
</comment>
<evidence type="ECO:0000313" key="8">
    <source>
        <dbReference type="WBParaSite" id="MhA1_Contig320.frz3.gene29"/>
    </source>
</evidence>
<keyword evidence="3" id="KW-0963">Cytoplasm</keyword>
<dbReference type="GO" id="GO:0030286">
    <property type="term" value="C:dynein complex"/>
    <property type="evidence" value="ECO:0007669"/>
    <property type="project" value="UniProtKB-KW"/>
</dbReference>
<evidence type="ECO:0000256" key="3">
    <source>
        <dbReference type="ARBA" id="ARBA00022490"/>
    </source>
</evidence>
<keyword evidence="7" id="KW-1185">Reference proteome</keyword>
<comment type="subcellular location">
    <subcellularLocation>
        <location evidence="1">Cytoplasm</location>
    </subcellularLocation>
</comment>